<gene>
    <name evidence="1" type="ORF">E7272_13695</name>
</gene>
<sequence length="114" mass="13557">MINGNLEQFLDTGWFSEATLFYDGFIYWFEAQTEGNEITFFVDKWEAQNEDNKYYHSVMNQDDTLTWERVLELKGTDIELIKKDFLKSKIFDGKSFWDVEGKLAWLDEGSEVKK</sequence>
<dbReference type="EMBL" id="SVER01000059">
    <property type="protein sequence ID" value="MBE5920876.1"/>
    <property type="molecule type" value="Genomic_DNA"/>
</dbReference>
<evidence type="ECO:0000313" key="1">
    <source>
        <dbReference type="EMBL" id="MBE5920876.1"/>
    </source>
</evidence>
<dbReference type="Proteomes" id="UP000766246">
    <property type="component" value="Unassembled WGS sequence"/>
</dbReference>
<evidence type="ECO:0000313" key="2">
    <source>
        <dbReference type="Proteomes" id="UP000766246"/>
    </source>
</evidence>
<accession>A0A927U9I1</accession>
<organism evidence="1 2">
    <name type="scientific">Pseudobutyrivibrio ruminis</name>
    <dbReference type="NCBI Taxonomy" id="46206"/>
    <lineage>
        <taxon>Bacteria</taxon>
        <taxon>Bacillati</taxon>
        <taxon>Bacillota</taxon>
        <taxon>Clostridia</taxon>
        <taxon>Lachnospirales</taxon>
        <taxon>Lachnospiraceae</taxon>
        <taxon>Pseudobutyrivibrio</taxon>
    </lineage>
</organism>
<name>A0A927U9I1_9FIRM</name>
<comment type="caution">
    <text evidence="1">The sequence shown here is derived from an EMBL/GenBank/DDBJ whole genome shotgun (WGS) entry which is preliminary data.</text>
</comment>
<reference evidence="1" key="1">
    <citation type="submission" date="2019-04" db="EMBL/GenBank/DDBJ databases">
        <title>Evolution of Biomass-Degrading Anaerobic Consortia Revealed by Metagenomics.</title>
        <authorList>
            <person name="Peng X."/>
        </authorList>
    </citation>
    <scope>NUCLEOTIDE SEQUENCE</scope>
    <source>
        <strain evidence="1">SIG311</strain>
    </source>
</reference>
<proteinExistence type="predicted"/>
<protein>
    <submittedName>
        <fullName evidence="1">Uncharacterized protein</fullName>
    </submittedName>
</protein>
<dbReference type="AlphaFoldDB" id="A0A927U9I1"/>